<dbReference type="Proteomes" id="UP001286313">
    <property type="component" value="Unassembled WGS sequence"/>
</dbReference>
<reference evidence="1" key="1">
    <citation type="submission" date="2023-10" db="EMBL/GenBank/DDBJ databases">
        <title>Genome assemblies of two species of porcelain crab, Petrolisthes cinctipes and Petrolisthes manimaculis (Anomura: Porcellanidae).</title>
        <authorList>
            <person name="Angst P."/>
        </authorList>
    </citation>
    <scope>NUCLEOTIDE SEQUENCE</scope>
    <source>
        <strain evidence="1">PB745_01</strain>
        <tissue evidence="1">Gill</tissue>
    </source>
</reference>
<accession>A0AAE1KSL5</accession>
<protein>
    <submittedName>
        <fullName evidence="1">Uncharacterized protein</fullName>
    </submittedName>
</protein>
<keyword evidence="2" id="KW-1185">Reference proteome</keyword>
<evidence type="ECO:0000313" key="1">
    <source>
        <dbReference type="EMBL" id="KAK3880450.1"/>
    </source>
</evidence>
<name>A0AAE1KSL5_PETCI</name>
<evidence type="ECO:0000313" key="2">
    <source>
        <dbReference type="Proteomes" id="UP001286313"/>
    </source>
</evidence>
<dbReference type="AlphaFoldDB" id="A0AAE1KSL5"/>
<gene>
    <name evidence="1" type="ORF">Pcinc_015052</name>
</gene>
<comment type="caution">
    <text evidence="1">The sequence shown here is derived from an EMBL/GenBank/DDBJ whole genome shotgun (WGS) entry which is preliminary data.</text>
</comment>
<proteinExistence type="predicted"/>
<organism evidence="1 2">
    <name type="scientific">Petrolisthes cinctipes</name>
    <name type="common">Flat porcelain crab</name>
    <dbReference type="NCBI Taxonomy" id="88211"/>
    <lineage>
        <taxon>Eukaryota</taxon>
        <taxon>Metazoa</taxon>
        <taxon>Ecdysozoa</taxon>
        <taxon>Arthropoda</taxon>
        <taxon>Crustacea</taxon>
        <taxon>Multicrustacea</taxon>
        <taxon>Malacostraca</taxon>
        <taxon>Eumalacostraca</taxon>
        <taxon>Eucarida</taxon>
        <taxon>Decapoda</taxon>
        <taxon>Pleocyemata</taxon>
        <taxon>Anomura</taxon>
        <taxon>Galatheoidea</taxon>
        <taxon>Porcellanidae</taxon>
        <taxon>Petrolisthes</taxon>
    </lineage>
</organism>
<dbReference type="EMBL" id="JAWQEG010001323">
    <property type="protein sequence ID" value="KAK3880450.1"/>
    <property type="molecule type" value="Genomic_DNA"/>
</dbReference>
<sequence length="132" mass="15412">MLELLPIMQMVFQDGRTFSVRRISCALKFIASMMSRGKPSINWSSVFMVTNTECNAYNITQLVAYVNEIFENHMKQRILHVALTRRITQTTYHVESDKEYTQYEVFLQLGLCDLSLQSILRHVAYSEIHSLK</sequence>